<feature type="transmembrane region" description="Helical" evidence="1">
    <location>
        <begin position="56"/>
        <end position="76"/>
    </location>
</feature>
<dbReference type="EMBL" id="LVVM01000339">
    <property type="protein sequence ID" value="OJA20907.1"/>
    <property type="molecule type" value="Genomic_DNA"/>
</dbReference>
<keyword evidence="3" id="KW-1185">Reference proteome</keyword>
<reference evidence="2 3" key="1">
    <citation type="submission" date="2016-03" db="EMBL/GenBank/DDBJ databases">
        <title>Comparative genomics of the ectomycorrhizal sister species Rhizopogon vinicolor and Rhizopogon vesiculosus (Basidiomycota: Boletales) reveals a divergence of the mating type B locus.</title>
        <authorList>
            <person name="Mujic A.B."/>
            <person name="Kuo A."/>
            <person name="Tritt A."/>
            <person name="Lipzen A."/>
            <person name="Chen C."/>
            <person name="Johnson J."/>
            <person name="Sharma A."/>
            <person name="Barry K."/>
            <person name="Grigoriev I.V."/>
            <person name="Spatafora J.W."/>
        </authorList>
    </citation>
    <scope>NUCLEOTIDE SEQUENCE [LARGE SCALE GENOMIC DNA]</scope>
    <source>
        <strain evidence="2 3">AM-OR11-056</strain>
    </source>
</reference>
<comment type="caution">
    <text evidence="2">The sequence shown here is derived from an EMBL/GenBank/DDBJ whole genome shotgun (WGS) entry which is preliminary data.</text>
</comment>
<keyword evidence="1" id="KW-0812">Transmembrane</keyword>
<evidence type="ECO:0000313" key="2">
    <source>
        <dbReference type="EMBL" id="OJA20907.1"/>
    </source>
</evidence>
<keyword evidence="1" id="KW-1133">Transmembrane helix</keyword>
<organism evidence="2 3">
    <name type="scientific">Rhizopogon vesiculosus</name>
    <dbReference type="NCBI Taxonomy" id="180088"/>
    <lineage>
        <taxon>Eukaryota</taxon>
        <taxon>Fungi</taxon>
        <taxon>Dikarya</taxon>
        <taxon>Basidiomycota</taxon>
        <taxon>Agaricomycotina</taxon>
        <taxon>Agaricomycetes</taxon>
        <taxon>Agaricomycetidae</taxon>
        <taxon>Boletales</taxon>
        <taxon>Suillineae</taxon>
        <taxon>Rhizopogonaceae</taxon>
        <taxon>Rhizopogon</taxon>
    </lineage>
</organism>
<sequence>MSDRYQLQREVNEAYSIQVRAATKGAAQAGAFGVGVVTFAHYGWPLFRRQTLPFKVFLVSGFTMAGLVIGADSALLTHEAERRRSEHAIRREARIDLARRGLIGTETEIAKWRAERTRRLEEQANTNPSVITDEIQLQRFFTGLTT</sequence>
<keyword evidence="1" id="KW-0472">Membrane</keyword>
<dbReference type="OrthoDB" id="3356019at2759"/>
<accession>A0A1J8QM00</accession>
<gene>
    <name evidence="2" type="ORF">AZE42_00870</name>
</gene>
<feature type="transmembrane region" description="Helical" evidence="1">
    <location>
        <begin position="21"/>
        <end position="44"/>
    </location>
</feature>
<protein>
    <recommendedName>
        <fullName evidence="4">HIG1 domain-containing protein</fullName>
    </recommendedName>
</protein>
<evidence type="ECO:0000313" key="3">
    <source>
        <dbReference type="Proteomes" id="UP000183567"/>
    </source>
</evidence>
<name>A0A1J8QM00_9AGAM</name>
<evidence type="ECO:0000256" key="1">
    <source>
        <dbReference type="SAM" id="Phobius"/>
    </source>
</evidence>
<evidence type="ECO:0008006" key="4">
    <source>
        <dbReference type="Google" id="ProtNLM"/>
    </source>
</evidence>
<dbReference type="AlphaFoldDB" id="A0A1J8QM00"/>
<dbReference type="Proteomes" id="UP000183567">
    <property type="component" value="Unassembled WGS sequence"/>
</dbReference>
<proteinExistence type="predicted"/>